<comment type="caution">
    <text evidence="1">The sequence shown here is derived from an EMBL/GenBank/DDBJ whole genome shotgun (WGS) entry which is preliminary data.</text>
</comment>
<proteinExistence type="predicted"/>
<protein>
    <submittedName>
        <fullName evidence="1">Uncharacterized protein</fullName>
    </submittedName>
</protein>
<evidence type="ECO:0000313" key="2">
    <source>
        <dbReference type="Proteomes" id="UP001177023"/>
    </source>
</evidence>
<dbReference type="AlphaFoldDB" id="A0AA36CDU6"/>
<sequence length="163" mass="18388">MPVTESGAPEGSGPEGTNRVEYFHNIHREHYWLLVKLQGSSTDDMQVFVVRLADGRLLVNLEDKFDYTMTGSEEDKKKWSERHCAGRNFEKYTSIEWHAGRKAQPSKASAKCETSEQKPIRYGATGAQLCVGCHDGKGILNEVKLIDPMEMIPREVEALLIYA</sequence>
<organism evidence="1 2">
    <name type="scientific">Mesorhabditis spiculigera</name>
    <dbReference type="NCBI Taxonomy" id="96644"/>
    <lineage>
        <taxon>Eukaryota</taxon>
        <taxon>Metazoa</taxon>
        <taxon>Ecdysozoa</taxon>
        <taxon>Nematoda</taxon>
        <taxon>Chromadorea</taxon>
        <taxon>Rhabditida</taxon>
        <taxon>Rhabditina</taxon>
        <taxon>Rhabditomorpha</taxon>
        <taxon>Rhabditoidea</taxon>
        <taxon>Rhabditidae</taxon>
        <taxon>Mesorhabditinae</taxon>
        <taxon>Mesorhabditis</taxon>
    </lineage>
</organism>
<dbReference type="Proteomes" id="UP001177023">
    <property type="component" value="Unassembled WGS sequence"/>
</dbReference>
<feature type="non-terminal residue" evidence="1">
    <location>
        <position position="163"/>
    </location>
</feature>
<reference evidence="1" key="1">
    <citation type="submission" date="2023-06" db="EMBL/GenBank/DDBJ databases">
        <authorList>
            <person name="Delattre M."/>
        </authorList>
    </citation>
    <scope>NUCLEOTIDE SEQUENCE</scope>
    <source>
        <strain evidence="1">AF72</strain>
    </source>
</reference>
<evidence type="ECO:0000313" key="1">
    <source>
        <dbReference type="EMBL" id="CAJ0567148.1"/>
    </source>
</evidence>
<dbReference type="EMBL" id="CATQJA010001411">
    <property type="protein sequence ID" value="CAJ0567148.1"/>
    <property type="molecule type" value="Genomic_DNA"/>
</dbReference>
<accession>A0AA36CDU6</accession>
<gene>
    <name evidence="1" type="ORF">MSPICULIGERA_LOCUS5711</name>
</gene>
<name>A0AA36CDU6_9BILA</name>
<keyword evidence="2" id="KW-1185">Reference proteome</keyword>